<comment type="subcellular location">
    <subcellularLocation>
        <location evidence="1">Periplasm</location>
    </subcellularLocation>
</comment>
<dbReference type="AlphaFoldDB" id="A0A0P0ADU1"/>
<keyword evidence="1" id="KW-0175">Coiled coil</keyword>
<dbReference type="Pfam" id="PF13174">
    <property type="entry name" value="TPR_6"/>
    <property type="match status" value="1"/>
</dbReference>
<dbReference type="SUPFAM" id="SSF48452">
    <property type="entry name" value="TPR-like"/>
    <property type="match status" value="1"/>
</dbReference>
<comment type="similarity">
    <text evidence="1">Belongs to the CpoB family.</text>
</comment>
<evidence type="ECO:0000313" key="2">
    <source>
        <dbReference type="EMBL" id="ALI56656.1"/>
    </source>
</evidence>
<feature type="coiled-coil region" evidence="1">
    <location>
        <begin position="28"/>
        <end position="88"/>
    </location>
</feature>
<dbReference type="InterPro" id="IPR019734">
    <property type="entry name" value="TPR_rpt"/>
</dbReference>
<dbReference type="PATRIC" id="fig|1397108.4.peg.2771"/>
<dbReference type="EMBL" id="CP012023">
    <property type="protein sequence ID" value="ALI56656.1"/>
    <property type="molecule type" value="Genomic_DNA"/>
</dbReference>
<dbReference type="NCBIfam" id="TIGR02795">
    <property type="entry name" value="tol_pal_ybgF"/>
    <property type="match status" value="1"/>
</dbReference>
<dbReference type="RefSeq" id="WP_062219790.1">
    <property type="nucleotide sequence ID" value="NZ_CP012023.1"/>
</dbReference>
<keyword evidence="1" id="KW-0732">Signal</keyword>
<dbReference type="OrthoDB" id="9763909at2"/>
<dbReference type="InterPro" id="IPR011990">
    <property type="entry name" value="TPR-like_helical_dom_sf"/>
</dbReference>
<evidence type="ECO:0000256" key="1">
    <source>
        <dbReference type="HAMAP-Rule" id="MF_02066"/>
    </source>
</evidence>
<dbReference type="STRING" id="1397108.IMCC12053_2709"/>
<keyword evidence="1" id="KW-0132">Cell division</keyword>
<organism evidence="2 3">
    <name type="scientific">Celeribacter marinus</name>
    <dbReference type="NCBI Taxonomy" id="1397108"/>
    <lineage>
        <taxon>Bacteria</taxon>
        <taxon>Pseudomonadati</taxon>
        <taxon>Pseudomonadota</taxon>
        <taxon>Alphaproteobacteria</taxon>
        <taxon>Rhodobacterales</taxon>
        <taxon>Roseobacteraceae</taxon>
        <taxon>Celeribacter</taxon>
    </lineage>
</organism>
<feature type="signal peptide" evidence="1">
    <location>
        <begin position="1"/>
        <end position="22"/>
    </location>
</feature>
<dbReference type="Gene3D" id="1.25.40.10">
    <property type="entry name" value="Tetratricopeptide repeat domain"/>
    <property type="match status" value="1"/>
</dbReference>
<proteinExistence type="inferred from homology"/>
<name>A0A0P0ADU1_9RHOB</name>
<dbReference type="KEGG" id="cmar:IMCC12053_2709"/>
<reference evidence="2 3" key="1">
    <citation type="submission" date="2015-05" db="EMBL/GenBank/DDBJ databases">
        <authorList>
            <person name="Wang D.B."/>
            <person name="Wang M."/>
        </authorList>
    </citation>
    <scope>NUCLEOTIDE SEQUENCE [LARGE SCALE GENOMIC DNA]</scope>
    <source>
        <strain evidence="2 3">IMCC 12053</strain>
    </source>
</reference>
<sequence precursor="true">MKRVIFGAVSALCILTAQGGFAQDTQTLADIRQEAAVLSVEITKLTRELSTTGAPNTAFAGESTLERVDLMEAALSRLTAKVEELEYRIGQVVKDGTNQLDDLNFRLCELEAGCDIGALPPLEPLGGVAETAPAVASGPGADAPMDGVGSMAMTEQSDFDHAMGLYEEAQFEDAAAAFEMFAMTYTGGSLTGESQFMRGEALTQLGQTSEAARAYLDSFSTAPEGDRAPSALLRLGMSLAALGQTDRGCVMLTEVGNRFPGAPEDAEAQAARQTIGCP</sequence>
<dbReference type="GO" id="GO:0043093">
    <property type="term" value="P:FtsZ-dependent cytokinesis"/>
    <property type="evidence" value="ECO:0007669"/>
    <property type="project" value="UniProtKB-UniRule"/>
</dbReference>
<keyword evidence="1" id="KW-0131">Cell cycle</keyword>
<dbReference type="InterPro" id="IPR014162">
    <property type="entry name" value="CpoB_C"/>
</dbReference>
<gene>
    <name evidence="1" type="primary">cpoB</name>
    <name evidence="2" type="ORF">IMCC12053_2709</name>
</gene>
<accession>A0A0P0ADU1</accession>
<evidence type="ECO:0000313" key="3">
    <source>
        <dbReference type="Proteomes" id="UP000064920"/>
    </source>
</evidence>
<keyword evidence="3" id="KW-1185">Reference proteome</keyword>
<feature type="chain" id="PRO_5041748030" description="Cell division coordinator CpoB" evidence="1">
    <location>
        <begin position="23"/>
        <end position="278"/>
    </location>
</feature>
<keyword evidence="1" id="KW-0574">Periplasm</keyword>
<dbReference type="HAMAP" id="MF_02066">
    <property type="entry name" value="CpoB"/>
    <property type="match status" value="1"/>
</dbReference>
<dbReference type="GO" id="GO:0030288">
    <property type="term" value="C:outer membrane-bounded periplasmic space"/>
    <property type="evidence" value="ECO:0007669"/>
    <property type="project" value="UniProtKB-UniRule"/>
</dbReference>
<comment type="function">
    <text evidence="1">Mediates coordination of peptidoglycan synthesis and outer membrane constriction during cell division.</text>
</comment>
<dbReference type="Proteomes" id="UP000064920">
    <property type="component" value="Chromosome"/>
</dbReference>
<dbReference type="InterPro" id="IPR034706">
    <property type="entry name" value="CpoB"/>
</dbReference>
<protein>
    <recommendedName>
        <fullName evidence="1">Cell division coordinator CpoB</fullName>
    </recommendedName>
</protein>